<feature type="transmembrane region" description="Helical" evidence="8">
    <location>
        <begin position="227"/>
        <end position="260"/>
    </location>
</feature>
<evidence type="ECO:0000256" key="1">
    <source>
        <dbReference type="ARBA" id="ARBA00004127"/>
    </source>
</evidence>
<comment type="subcellular location">
    <subcellularLocation>
        <location evidence="8">Cell membrane</location>
        <topology evidence="8">Multi-pass membrane protein</topology>
    </subcellularLocation>
    <subcellularLocation>
        <location evidence="1">Endomembrane system</location>
        <topology evidence="1">Multi-pass membrane protein</topology>
    </subcellularLocation>
</comment>
<gene>
    <name evidence="9" type="ORF">A3D65_05770</name>
</gene>
<keyword evidence="3 8" id="KW-0813">Transport</keyword>
<dbReference type="Pfam" id="PF03824">
    <property type="entry name" value="NicO"/>
    <property type="match status" value="1"/>
</dbReference>
<evidence type="ECO:0000313" key="9">
    <source>
        <dbReference type="EMBL" id="OGZ10566.1"/>
    </source>
</evidence>
<dbReference type="PANTHER" id="PTHR31611:SF0">
    <property type="entry name" value="HIGH-AFFINITY NICKEL TRANSPORT PROTEIN NIC1"/>
    <property type="match status" value="1"/>
</dbReference>
<dbReference type="InterPro" id="IPR011541">
    <property type="entry name" value="Ni/Co_transpt_high_affinity"/>
</dbReference>
<comment type="similarity">
    <text evidence="2 8">Belongs to the NiCoT transporter (TC 2.A.52) family.</text>
</comment>
<feature type="transmembrane region" description="Helical" evidence="8">
    <location>
        <begin position="85"/>
        <end position="112"/>
    </location>
</feature>
<feature type="transmembrane region" description="Helical" evidence="8">
    <location>
        <begin position="195"/>
        <end position="221"/>
    </location>
</feature>
<evidence type="ECO:0000256" key="7">
    <source>
        <dbReference type="ARBA" id="ARBA00023136"/>
    </source>
</evidence>
<keyword evidence="5 8" id="KW-0812">Transmembrane</keyword>
<dbReference type="GO" id="GO:0012505">
    <property type="term" value="C:endomembrane system"/>
    <property type="evidence" value="ECO:0007669"/>
    <property type="project" value="UniProtKB-SubCell"/>
</dbReference>
<feature type="transmembrane region" description="Helical" evidence="8">
    <location>
        <begin position="124"/>
        <end position="150"/>
    </location>
</feature>
<reference evidence="9 10" key="1">
    <citation type="journal article" date="2016" name="Nat. Commun.">
        <title>Thousands of microbial genomes shed light on interconnected biogeochemical processes in an aquifer system.</title>
        <authorList>
            <person name="Anantharaman K."/>
            <person name="Brown C.T."/>
            <person name="Hug L.A."/>
            <person name="Sharon I."/>
            <person name="Castelle C.J."/>
            <person name="Probst A.J."/>
            <person name="Thomas B.C."/>
            <person name="Singh A."/>
            <person name="Wilkins M.J."/>
            <person name="Karaoz U."/>
            <person name="Brodie E.L."/>
            <person name="Williams K.H."/>
            <person name="Hubbard S.S."/>
            <person name="Banfield J.F."/>
        </authorList>
    </citation>
    <scope>NUCLEOTIDE SEQUENCE [LARGE SCALE GENOMIC DNA]</scope>
</reference>
<dbReference type="Proteomes" id="UP000177996">
    <property type="component" value="Unassembled WGS sequence"/>
</dbReference>
<evidence type="ECO:0000256" key="3">
    <source>
        <dbReference type="ARBA" id="ARBA00022448"/>
    </source>
</evidence>
<sequence>MDSIVAKLFGQNAQPSVKRGATLLALLVLLNTGVGVVVILLARSYPVLSGLAMLAWGFGFRHAMDADHIAAIDNVTRRLLYRGKPSVGVGVFFSLGHSTIVFLLTILIIFFAPMAETNIASWKTIGFVLGASVSSLFLILIGVINISVLWKLIGAWRDMKRGIENPYHGHMHIGGPIEKLFRPLVQLTDKSYKMYFIGFLFGLGFDTATEVGLLALSALAAQSVPPLAILLLPLAFMAGMTLLDTINGLSMLGIYTWGVFDAKRRIIYNMNITLLSLLSALLIGFTVGLRLLGEYFGFSGGVFAFAQAANFEYVGYSLAGLFVVSWVIAIIGLRPRGEETR</sequence>
<comment type="caution">
    <text evidence="9">The sequence shown here is derived from an EMBL/GenBank/DDBJ whole genome shotgun (WGS) entry which is preliminary data.</text>
</comment>
<name>A0A1G2DAD0_9BACT</name>
<evidence type="ECO:0000256" key="6">
    <source>
        <dbReference type="ARBA" id="ARBA00022989"/>
    </source>
</evidence>
<dbReference type="GO" id="GO:0015099">
    <property type="term" value="F:nickel cation transmembrane transporter activity"/>
    <property type="evidence" value="ECO:0007669"/>
    <property type="project" value="UniProtKB-UniRule"/>
</dbReference>
<dbReference type="PANTHER" id="PTHR31611">
    <property type="entry name" value="HIGH-AFFINITY NICKEL TRANSPORT PROTEIN NIC1"/>
    <property type="match status" value="1"/>
</dbReference>
<keyword evidence="7 8" id="KW-0472">Membrane</keyword>
<evidence type="ECO:0000256" key="2">
    <source>
        <dbReference type="ARBA" id="ARBA00010892"/>
    </source>
</evidence>
<evidence type="ECO:0000313" key="10">
    <source>
        <dbReference type="Proteomes" id="UP000177996"/>
    </source>
</evidence>
<proteinExistence type="inferred from homology"/>
<feature type="transmembrane region" description="Helical" evidence="8">
    <location>
        <begin position="272"/>
        <end position="293"/>
    </location>
</feature>
<dbReference type="InterPro" id="IPR004688">
    <property type="entry name" value="Ni/Co_transpt"/>
</dbReference>
<keyword evidence="4" id="KW-0533">Nickel</keyword>
<evidence type="ECO:0000256" key="8">
    <source>
        <dbReference type="RuleBase" id="RU362101"/>
    </source>
</evidence>
<feature type="transmembrane region" description="Helical" evidence="8">
    <location>
        <begin position="313"/>
        <end position="333"/>
    </location>
</feature>
<organism evidence="9 10">
    <name type="scientific">Candidatus Lloydbacteria bacterium RIFCSPHIGHO2_02_FULL_50_13</name>
    <dbReference type="NCBI Taxonomy" id="1798661"/>
    <lineage>
        <taxon>Bacteria</taxon>
        <taxon>Candidatus Lloydiibacteriota</taxon>
    </lineage>
</organism>
<dbReference type="GO" id="GO:0005886">
    <property type="term" value="C:plasma membrane"/>
    <property type="evidence" value="ECO:0007669"/>
    <property type="project" value="UniProtKB-SubCell"/>
</dbReference>
<dbReference type="EMBL" id="MHLL01000006">
    <property type="protein sequence ID" value="OGZ10566.1"/>
    <property type="molecule type" value="Genomic_DNA"/>
</dbReference>
<keyword evidence="6 8" id="KW-1133">Transmembrane helix</keyword>
<dbReference type="AlphaFoldDB" id="A0A1G2DAD0"/>
<feature type="transmembrane region" description="Helical" evidence="8">
    <location>
        <begin position="21"/>
        <end position="41"/>
    </location>
</feature>
<evidence type="ECO:0000256" key="5">
    <source>
        <dbReference type="ARBA" id="ARBA00022692"/>
    </source>
</evidence>
<accession>A0A1G2DAD0</accession>
<protein>
    <recommendedName>
        <fullName evidence="8">Nickel/cobalt efflux system</fullName>
    </recommendedName>
</protein>
<evidence type="ECO:0000256" key="4">
    <source>
        <dbReference type="ARBA" id="ARBA00022596"/>
    </source>
</evidence>